<dbReference type="RefSeq" id="WP_200241561.1">
    <property type="nucleotide sequence ID" value="NZ_NRRY01000009.1"/>
</dbReference>
<dbReference type="PANTHER" id="PTHR33973:SF4">
    <property type="entry name" value="OS07G0153300 PROTEIN"/>
    <property type="match status" value="1"/>
</dbReference>
<dbReference type="Proteomes" id="UP001138768">
    <property type="component" value="Unassembled WGS sequence"/>
</dbReference>
<protein>
    <recommendedName>
        <fullName evidence="3">DUF1365 domain-containing protein</fullName>
    </recommendedName>
</protein>
<accession>A0A9X0W7D8</accession>
<dbReference type="PANTHER" id="PTHR33973">
    <property type="entry name" value="OS07G0153300 PROTEIN"/>
    <property type="match status" value="1"/>
</dbReference>
<evidence type="ECO:0000313" key="1">
    <source>
        <dbReference type="EMBL" id="MBK1618339.1"/>
    </source>
</evidence>
<dbReference type="InterPro" id="IPR010775">
    <property type="entry name" value="DUF1365"/>
</dbReference>
<evidence type="ECO:0008006" key="3">
    <source>
        <dbReference type="Google" id="ProtNLM"/>
    </source>
</evidence>
<dbReference type="Pfam" id="PF07103">
    <property type="entry name" value="DUF1365"/>
    <property type="match status" value="1"/>
</dbReference>
<proteinExistence type="predicted"/>
<sequence length="254" mass="28975">MSETPHRIYFTQVMHRRLFPVQYRFTYKVFSLLLDLDALDRVPSLLGTHKGFGLLRFAAEDHGPRDGSALRPWADQLLREHGIELAGGRIRLLCMPRVLGFGFNPLSLWYCEHADGQLRAVLAEVSNTFGDSHFYLLANGGKPLAWPVRDTASKCFYVSPLMEVAGEYRFRLAEPDEKLGVFIRQFHKDGRLELVATQSGAGEPLSNRAMWRALRRTPLMSFKVMVAIHWQALKIWLRGARYVPKPDSAHPKVT</sequence>
<name>A0A9X0W7D8_9GAMM</name>
<keyword evidence="2" id="KW-1185">Reference proteome</keyword>
<organism evidence="1 2">
    <name type="scientific">Lamprobacter modestohalophilus</name>
    <dbReference type="NCBI Taxonomy" id="1064514"/>
    <lineage>
        <taxon>Bacteria</taxon>
        <taxon>Pseudomonadati</taxon>
        <taxon>Pseudomonadota</taxon>
        <taxon>Gammaproteobacteria</taxon>
        <taxon>Chromatiales</taxon>
        <taxon>Chromatiaceae</taxon>
        <taxon>Lamprobacter</taxon>
    </lineage>
</organism>
<dbReference type="AlphaFoldDB" id="A0A9X0W7D8"/>
<dbReference type="EMBL" id="NRRY01000009">
    <property type="protein sequence ID" value="MBK1618339.1"/>
    <property type="molecule type" value="Genomic_DNA"/>
</dbReference>
<evidence type="ECO:0000313" key="2">
    <source>
        <dbReference type="Proteomes" id="UP001138768"/>
    </source>
</evidence>
<comment type="caution">
    <text evidence="1">The sequence shown here is derived from an EMBL/GenBank/DDBJ whole genome shotgun (WGS) entry which is preliminary data.</text>
</comment>
<gene>
    <name evidence="1" type="ORF">CKO42_07780</name>
</gene>
<reference evidence="1 2" key="1">
    <citation type="journal article" date="2020" name="Microorganisms">
        <title>Osmotic Adaptation and Compatible Solute Biosynthesis of Phototrophic Bacteria as Revealed from Genome Analyses.</title>
        <authorList>
            <person name="Imhoff J.F."/>
            <person name="Rahn T."/>
            <person name="Kunzel S."/>
            <person name="Keller A."/>
            <person name="Neulinger S.C."/>
        </authorList>
    </citation>
    <scope>NUCLEOTIDE SEQUENCE [LARGE SCALE GENOMIC DNA]</scope>
    <source>
        <strain evidence="1 2">DSM 25653</strain>
    </source>
</reference>